<dbReference type="EMBL" id="CP047652">
    <property type="protein sequence ID" value="QHI95705.1"/>
    <property type="molecule type" value="Genomic_DNA"/>
</dbReference>
<dbReference type="InterPro" id="IPR015813">
    <property type="entry name" value="Pyrv/PenolPyrv_kinase-like_dom"/>
</dbReference>
<name>A0A6P1NAL7_9PROT</name>
<accession>A0A6P1NAL7</accession>
<evidence type="ECO:0000256" key="1">
    <source>
        <dbReference type="ARBA" id="ARBA00003670"/>
    </source>
</evidence>
<dbReference type="Proteomes" id="UP000463975">
    <property type="component" value="Chromosome"/>
</dbReference>
<reference evidence="3 4" key="1">
    <citation type="submission" date="2020-01" db="EMBL/GenBank/DDBJ databases">
        <title>Genome sequencing of strain KACC 21507.</title>
        <authorList>
            <person name="Heo J."/>
            <person name="Kim S.-J."/>
            <person name="Kim J.-S."/>
            <person name="Hong S.-B."/>
            <person name="Kwon S.-W."/>
        </authorList>
    </citation>
    <scope>NUCLEOTIDE SEQUENCE [LARGE SCALE GENOMIC DNA]</scope>
    <source>
        <strain evidence="3 4">KACC 21507</strain>
    </source>
</reference>
<evidence type="ECO:0000313" key="3">
    <source>
        <dbReference type="EMBL" id="QHI95705.1"/>
    </source>
</evidence>
<dbReference type="AlphaFoldDB" id="A0A6P1NAL7"/>
<evidence type="ECO:0000313" key="4">
    <source>
        <dbReference type="Proteomes" id="UP000463975"/>
    </source>
</evidence>
<dbReference type="RefSeq" id="WP_160618781.1">
    <property type="nucleotide sequence ID" value="NZ_CP047652.1"/>
</dbReference>
<evidence type="ECO:0000256" key="2">
    <source>
        <dbReference type="ARBA" id="ARBA00022419"/>
    </source>
</evidence>
<comment type="function">
    <text evidence="1">Forms oxaloacetate, a four-carbon dicarboxylic acid source for the tricarboxylic acid cycle.</text>
</comment>
<dbReference type="GO" id="GO:0015977">
    <property type="term" value="P:carbon fixation"/>
    <property type="evidence" value="ECO:0007669"/>
    <property type="project" value="InterPro"/>
</dbReference>
<dbReference type="KEGG" id="bomb:GT348_05035"/>
<dbReference type="InterPro" id="IPR021135">
    <property type="entry name" value="PEP_COase"/>
</dbReference>
<protein>
    <recommendedName>
        <fullName evidence="2">Phosphoenolpyruvate carboxylase</fullName>
    </recommendedName>
</protein>
<dbReference type="GO" id="GO:0005829">
    <property type="term" value="C:cytosol"/>
    <property type="evidence" value="ECO:0007669"/>
    <property type="project" value="TreeGrafter"/>
</dbReference>
<proteinExistence type="predicted"/>
<keyword evidence="4" id="KW-1185">Reference proteome</keyword>
<sequence length="930" mass="104941">MTERENVPEVDAAELIKNLKNNLEQKKCTLPEITKTLAEKCISANGFNLLEEMVRILRDRNFETRAEALRQYVELPHSAAEAHSEERLAQSASHLVKQASSRETLSTPSMAAVFTAHPTFALDPQIYDLLSQKAEQPALAIGHYSTHRRAHPPTLNEENRLATTAITRGRDALDKLNYHIIRESEKKWGDSSDFNPAPIILSSWVGFDTDGRNDIHWHDTFRIRLELKIAQLTRLYSALSQISLTDSALGQKVEKALKATKAQLSYCPKNTDGQPAEPVDVALFAQQLITFEKETILTTSELSSLFEQARQGLSKKDKLSLDVIRSGFVAHGLGLSHIHTRLNAAQIYNIARTRLGLTDDPTSPAHRRILLSRIDQAMDELEPLSVNFGSLLIEPSAAARLMMTMRQILKHIDSDTPIRFLIAETESGYTLLATLWLARLFGIKDEQIEISPLFETESALENGETILREAMRSKHWRDYIRANGKLSLQFGYSDSGRYVGQLTAGTLVENLRLKAISILKEHDLENVSLIMFDTHGESIGRGAHPFSFRERLTYFSPPRTYKALEKAHLPCRFETAFQGGDGYTLFGTETLAQATISIMAEQVARHYNPEDEIKLHDPLYDYPNFPLDFFTTIAVKMGDLVNDPGYTALLSAFGPSLIDKTGSRPSARQSDTARVTRITHPSQIRAIPNNAILQQLGWWANILHGLGTAANRNQEVFTLLRTESPRFKQLMDFASQALSHSDIEILRETVLFLDPGTWLDRAEESKNEDDRARFLHIAQGLEELEFWKRVPALFRRIHREHIDLTTAWPDAPQMATEEKLLHAIRFALIEHIWRLSTDIPYFGPRGSLTREAIANLILCLDVPRALRLLEELFPITAPKIADLNFGETGNAAIAQGFVREHEQLFRPLQKSFDLLREIGIAIMHANHAFG</sequence>
<organism evidence="3 4">
    <name type="scientific">Aristophania vespae</name>
    <dbReference type="NCBI Taxonomy" id="2697033"/>
    <lineage>
        <taxon>Bacteria</taxon>
        <taxon>Pseudomonadati</taxon>
        <taxon>Pseudomonadota</taxon>
        <taxon>Alphaproteobacteria</taxon>
        <taxon>Acetobacterales</taxon>
        <taxon>Acetobacteraceae</taxon>
        <taxon>Aristophania</taxon>
    </lineage>
</organism>
<keyword evidence="3" id="KW-0670">Pyruvate</keyword>
<dbReference type="Pfam" id="PF00311">
    <property type="entry name" value="PEPcase"/>
    <property type="match status" value="1"/>
</dbReference>
<dbReference type="PANTHER" id="PTHR30523:SF6">
    <property type="entry name" value="PHOSPHOENOLPYRUVATE CARBOXYLASE"/>
    <property type="match status" value="1"/>
</dbReference>
<dbReference type="SUPFAM" id="SSF51621">
    <property type="entry name" value="Phosphoenolpyruvate/pyruvate domain"/>
    <property type="match status" value="1"/>
</dbReference>
<gene>
    <name evidence="3" type="ORF">GT348_05035</name>
</gene>
<dbReference type="GO" id="GO:0006099">
    <property type="term" value="P:tricarboxylic acid cycle"/>
    <property type="evidence" value="ECO:0007669"/>
    <property type="project" value="InterPro"/>
</dbReference>
<dbReference type="PANTHER" id="PTHR30523">
    <property type="entry name" value="PHOSPHOENOLPYRUVATE CARBOXYLASE"/>
    <property type="match status" value="1"/>
</dbReference>
<dbReference type="GO" id="GO:0008964">
    <property type="term" value="F:phosphoenolpyruvate carboxylase activity"/>
    <property type="evidence" value="ECO:0007669"/>
    <property type="project" value="InterPro"/>
</dbReference>